<sequence>MHAASDFRTIRAAGEGTVEQELIKAASYIMSGCFKVVSISASKKSFVLVCSTALSSKELKEKGFGLACNDTSHIPELLQTAAALSSPSCESWSSAANPRPLPLTRHVGTGGGRVERGGNSWRLKLRGPCKRRPKDMGLGFSSLNPTVGF</sequence>
<dbReference type="Proteomes" id="UP000235672">
    <property type="component" value="Unassembled WGS sequence"/>
</dbReference>
<reference evidence="1 2" key="1">
    <citation type="submission" date="2016-05" db="EMBL/GenBank/DDBJ databases">
        <title>A degradative enzymes factory behind the ericoid mycorrhizal symbiosis.</title>
        <authorList>
            <consortium name="DOE Joint Genome Institute"/>
            <person name="Martino E."/>
            <person name="Morin E."/>
            <person name="Grelet G."/>
            <person name="Kuo A."/>
            <person name="Kohler A."/>
            <person name="Daghino S."/>
            <person name="Barry K."/>
            <person name="Choi C."/>
            <person name="Cichocki N."/>
            <person name="Clum A."/>
            <person name="Copeland A."/>
            <person name="Hainaut M."/>
            <person name="Haridas S."/>
            <person name="Labutti K."/>
            <person name="Lindquist E."/>
            <person name="Lipzen A."/>
            <person name="Khouja H.-R."/>
            <person name="Murat C."/>
            <person name="Ohm R."/>
            <person name="Olson A."/>
            <person name="Spatafora J."/>
            <person name="Veneault-Fourrey C."/>
            <person name="Henrissat B."/>
            <person name="Grigoriev I."/>
            <person name="Martin F."/>
            <person name="Perotto S."/>
        </authorList>
    </citation>
    <scope>NUCLEOTIDE SEQUENCE [LARGE SCALE GENOMIC DNA]</scope>
    <source>
        <strain evidence="1 2">UAMH 7357</strain>
    </source>
</reference>
<dbReference type="AlphaFoldDB" id="A0A2J6PXY6"/>
<dbReference type="EMBL" id="KZ613491">
    <property type="protein sequence ID" value="PMD18903.1"/>
    <property type="molecule type" value="Genomic_DNA"/>
</dbReference>
<keyword evidence="2" id="KW-1185">Reference proteome</keyword>
<organism evidence="1 2">
    <name type="scientific">Hyaloscypha hepaticicola</name>
    <dbReference type="NCBI Taxonomy" id="2082293"/>
    <lineage>
        <taxon>Eukaryota</taxon>
        <taxon>Fungi</taxon>
        <taxon>Dikarya</taxon>
        <taxon>Ascomycota</taxon>
        <taxon>Pezizomycotina</taxon>
        <taxon>Leotiomycetes</taxon>
        <taxon>Helotiales</taxon>
        <taxon>Hyaloscyphaceae</taxon>
        <taxon>Hyaloscypha</taxon>
    </lineage>
</organism>
<gene>
    <name evidence="1" type="ORF">NA56DRAFT_209527</name>
</gene>
<accession>A0A2J6PXY6</accession>
<evidence type="ECO:0000313" key="2">
    <source>
        <dbReference type="Proteomes" id="UP000235672"/>
    </source>
</evidence>
<protein>
    <submittedName>
        <fullName evidence="1">Uncharacterized protein</fullName>
    </submittedName>
</protein>
<dbReference type="OrthoDB" id="5214444at2759"/>
<evidence type="ECO:0000313" key="1">
    <source>
        <dbReference type="EMBL" id="PMD18903.1"/>
    </source>
</evidence>
<name>A0A2J6PXY6_9HELO</name>
<proteinExistence type="predicted"/>